<dbReference type="OrthoDB" id="769834at2"/>
<dbReference type="EMBL" id="QREG01000028">
    <property type="protein sequence ID" value="RED92839.1"/>
    <property type="molecule type" value="Genomic_DNA"/>
</dbReference>
<evidence type="ECO:0000313" key="2">
    <source>
        <dbReference type="Proteomes" id="UP000256779"/>
    </source>
</evidence>
<reference evidence="1 2" key="1">
    <citation type="submission" date="2018-07" db="EMBL/GenBank/DDBJ databases">
        <title>Genomic Encyclopedia of Type Strains, Phase IV (KMG-IV): sequencing the most valuable type-strain genomes for metagenomic binning, comparative biology and taxonomic classification.</title>
        <authorList>
            <person name="Goeker M."/>
        </authorList>
    </citation>
    <scope>NUCLEOTIDE SEQUENCE [LARGE SCALE GENOMIC DNA]</scope>
    <source>
        <strain evidence="1 2">DSM 4134</strain>
    </source>
</reference>
<dbReference type="AlphaFoldDB" id="A0A3D9KYN4"/>
<proteinExistence type="predicted"/>
<dbReference type="Proteomes" id="UP000256779">
    <property type="component" value="Unassembled WGS sequence"/>
</dbReference>
<sequence length="73" mass="8532">MSKLKFKTKVTSEGTIVLPEHLHLEDEYVEVELKVKSVSRVKGDLNKFLEKWTGFIKEEVTDDKSAYLLNKYK</sequence>
<comment type="caution">
    <text evidence="1">The sequence shown here is derived from an EMBL/GenBank/DDBJ whole genome shotgun (WGS) entry which is preliminary data.</text>
</comment>
<protein>
    <submittedName>
        <fullName evidence="1">Uncharacterized protein</fullName>
    </submittedName>
</protein>
<accession>A0A3D9KYN4</accession>
<evidence type="ECO:0000313" key="1">
    <source>
        <dbReference type="EMBL" id="RED92839.1"/>
    </source>
</evidence>
<organism evidence="1 2">
    <name type="scientific">Marinoscillum furvescens DSM 4134</name>
    <dbReference type="NCBI Taxonomy" id="1122208"/>
    <lineage>
        <taxon>Bacteria</taxon>
        <taxon>Pseudomonadati</taxon>
        <taxon>Bacteroidota</taxon>
        <taxon>Cytophagia</taxon>
        <taxon>Cytophagales</taxon>
        <taxon>Reichenbachiellaceae</taxon>
        <taxon>Marinoscillum</taxon>
    </lineage>
</organism>
<keyword evidence="2" id="KW-1185">Reference proteome</keyword>
<gene>
    <name evidence="1" type="ORF">C7460_12856</name>
</gene>
<name>A0A3D9KYN4_MARFU</name>
<dbReference type="RefSeq" id="WP_115870130.1">
    <property type="nucleotide sequence ID" value="NZ_QREG01000028.1"/>
</dbReference>